<dbReference type="Gene3D" id="3.30.40.10">
    <property type="entry name" value="Zinc/RING finger domain, C3HC4 (zinc finger)"/>
    <property type="match status" value="1"/>
</dbReference>
<comment type="pathway">
    <text evidence="2">Protein modification; protein ubiquitination.</text>
</comment>
<keyword evidence="14" id="KW-1185">Reference proteome</keyword>
<dbReference type="PANTHER" id="PTHR22996">
    <property type="entry name" value="MAHOGUNIN"/>
    <property type="match status" value="1"/>
</dbReference>
<dbReference type="AlphaFoldDB" id="A0A8B8JLB5"/>
<dbReference type="CDD" id="cd16789">
    <property type="entry name" value="mRING-HC-C3HC5_MGRN1-like"/>
    <property type="match status" value="1"/>
</dbReference>
<proteinExistence type="inferred from homology"/>
<dbReference type="RefSeq" id="XP_027332053.1">
    <property type="nucleotide sequence ID" value="XM_027476252.1"/>
</dbReference>
<gene>
    <name evidence="15 16" type="primary">LOC113847264</name>
</gene>
<evidence type="ECO:0000256" key="6">
    <source>
        <dbReference type="ARBA" id="ARBA00022723"/>
    </source>
</evidence>
<accession>A0A8B8JLB5</accession>
<evidence type="ECO:0000256" key="7">
    <source>
        <dbReference type="ARBA" id="ARBA00022771"/>
    </source>
</evidence>
<evidence type="ECO:0000256" key="5">
    <source>
        <dbReference type="ARBA" id="ARBA00022707"/>
    </source>
</evidence>
<dbReference type="InterPro" id="IPR058981">
    <property type="entry name" value="MGRN1/RNF157-like_N"/>
</dbReference>
<dbReference type="InterPro" id="IPR045194">
    <property type="entry name" value="MGRN1/RNF157-like"/>
</dbReference>
<dbReference type="InterPro" id="IPR001841">
    <property type="entry name" value="Znf_RING"/>
</dbReference>
<dbReference type="EC" id="2.3.2.27" evidence="3"/>
<dbReference type="GO" id="GO:0016567">
    <property type="term" value="P:protein ubiquitination"/>
    <property type="evidence" value="ECO:0007669"/>
    <property type="project" value="TreeGrafter"/>
</dbReference>
<evidence type="ECO:0000313" key="16">
    <source>
        <dbReference type="RefSeq" id="XP_027332054.1"/>
    </source>
</evidence>
<dbReference type="Pfam" id="PF13920">
    <property type="entry name" value="zf-C3HC4_3"/>
    <property type="match status" value="1"/>
</dbReference>
<keyword evidence="8" id="KW-0833">Ubl conjugation pathway</keyword>
<dbReference type="SMART" id="SM00184">
    <property type="entry name" value="RING"/>
    <property type="match status" value="1"/>
</dbReference>
<evidence type="ECO:0000313" key="15">
    <source>
        <dbReference type="RefSeq" id="XP_027332053.1"/>
    </source>
</evidence>
<evidence type="ECO:0000256" key="1">
    <source>
        <dbReference type="ARBA" id="ARBA00000900"/>
    </source>
</evidence>
<dbReference type="KEGG" id="aprc:113847264"/>
<dbReference type="InterPro" id="IPR013083">
    <property type="entry name" value="Znf_RING/FYVE/PHD"/>
</dbReference>
<keyword evidence="9" id="KW-0862">Zinc</keyword>
<protein>
    <recommendedName>
        <fullName evidence="3">RING-type E3 ubiquitin transferase</fullName>
        <ecNumber evidence="3">2.3.2.27</ecNumber>
    </recommendedName>
</protein>
<evidence type="ECO:0000313" key="14">
    <source>
        <dbReference type="Proteomes" id="UP000694853"/>
    </source>
</evidence>
<dbReference type="PROSITE" id="PS50089">
    <property type="entry name" value="ZF_RING_2"/>
    <property type="match status" value="1"/>
</dbReference>
<feature type="domain" description="RING-type" evidence="13">
    <location>
        <begin position="254"/>
        <end position="293"/>
    </location>
</feature>
<dbReference type="InterPro" id="IPR045195">
    <property type="entry name" value="LOG2-like_mRING_C3HC5"/>
</dbReference>
<keyword evidence="10" id="KW-0449">Lipoprotein</keyword>
<dbReference type="RefSeq" id="XP_027332054.1">
    <property type="nucleotide sequence ID" value="XM_027476253.1"/>
</dbReference>
<dbReference type="FunFam" id="3.30.40.10:FF:000115">
    <property type="entry name" value="probable E3 ubiquitin-protein ligase LOG2"/>
    <property type="match status" value="1"/>
</dbReference>
<reference evidence="15 16" key="2">
    <citation type="submission" date="2025-04" db="UniProtKB">
        <authorList>
            <consortium name="RefSeq"/>
        </authorList>
    </citation>
    <scope>IDENTIFICATION</scope>
    <source>
        <tissue evidence="15 16">Young leaves</tissue>
    </source>
</reference>
<evidence type="ECO:0000256" key="12">
    <source>
        <dbReference type="PROSITE-ProRule" id="PRU00175"/>
    </source>
</evidence>
<keyword evidence="7 12" id="KW-0863">Zinc-finger</keyword>
<evidence type="ECO:0000256" key="3">
    <source>
        <dbReference type="ARBA" id="ARBA00012483"/>
    </source>
</evidence>
<evidence type="ECO:0000256" key="8">
    <source>
        <dbReference type="ARBA" id="ARBA00022786"/>
    </source>
</evidence>
<keyword evidence="5" id="KW-0519">Myristate</keyword>
<evidence type="ECO:0000259" key="13">
    <source>
        <dbReference type="PROSITE" id="PS50089"/>
    </source>
</evidence>
<comment type="similarity">
    <text evidence="11">Belongs to the RING-type zinc finger family. LOG2 subfamily.</text>
</comment>
<comment type="catalytic activity">
    <reaction evidence="1">
        <text>S-ubiquitinyl-[E2 ubiquitin-conjugating enzyme]-L-cysteine + [acceptor protein]-L-lysine = [E2 ubiquitin-conjugating enzyme]-L-cysteine + N(6)-ubiquitinyl-[acceptor protein]-L-lysine.</text>
        <dbReference type="EC" id="2.3.2.27"/>
    </reaction>
</comment>
<dbReference type="Pfam" id="PF26192">
    <property type="entry name" value="RNF157-like_N"/>
    <property type="match status" value="1"/>
</dbReference>
<dbReference type="GO" id="GO:0061630">
    <property type="term" value="F:ubiquitin protein ligase activity"/>
    <property type="evidence" value="ECO:0007669"/>
    <property type="project" value="UniProtKB-EC"/>
</dbReference>
<evidence type="ECO:0000256" key="11">
    <source>
        <dbReference type="ARBA" id="ARBA00025721"/>
    </source>
</evidence>
<dbReference type="OrthoDB" id="1711136at2759"/>
<dbReference type="FunFam" id="1.10.1170.10:FF:000002">
    <property type="entry name" value="Baculoviral IAP repeat containing 7"/>
    <property type="match status" value="1"/>
</dbReference>
<keyword evidence="4" id="KW-0808">Transferase</keyword>
<evidence type="ECO:0000256" key="10">
    <source>
        <dbReference type="ARBA" id="ARBA00023288"/>
    </source>
</evidence>
<dbReference type="SUPFAM" id="SSF57850">
    <property type="entry name" value="RING/U-box"/>
    <property type="match status" value="1"/>
</dbReference>
<evidence type="ECO:0000256" key="4">
    <source>
        <dbReference type="ARBA" id="ARBA00022679"/>
    </source>
</evidence>
<organism evidence="14 16">
    <name type="scientific">Abrus precatorius</name>
    <name type="common">Indian licorice</name>
    <name type="synonym">Glycine abrus</name>
    <dbReference type="NCBI Taxonomy" id="3816"/>
    <lineage>
        <taxon>Eukaryota</taxon>
        <taxon>Viridiplantae</taxon>
        <taxon>Streptophyta</taxon>
        <taxon>Embryophyta</taxon>
        <taxon>Tracheophyta</taxon>
        <taxon>Spermatophyta</taxon>
        <taxon>Magnoliopsida</taxon>
        <taxon>eudicotyledons</taxon>
        <taxon>Gunneridae</taxon>
        <taxon>Pentapetalae</taxon>
        <taxon>rosids</taxon>
        <taxon>fabids</taxon>
        <taxon>Fabales</taxon>
        <taxon>Fabaceae</taxon>
        <taxon>Papilionoideae</taxon>
        <taxon>50 kb inversion clade</taxon>
        <taxon>NPAAA clade</taxon>
        <taxon>indigoferoid/millettioid clade</taxon>
        <taxon>Abreae</taxon>
        <taxon>Abrus</taxon>
    </lineage>
</organism>
<sequence length="309" mass="35164">MGVSWSNANRRRNTYFEFEHFPPPPFYYSPPPFLPPPQGYFFNSSSTTSYVGPSSSNHPSPPPYVHNQTAKKIRNNVNLHKHTLRLHIDPHNPHHHLISFVFDALYNGSIAIFYFAKEEEKCRFIPLYPDVFEPITFPFQQGAGQKFCQPSGTGIDLGFFELDDLSRPSYGEDVFPLVICAETSLRTPLTDENASPHMQITQAVLDTNNGIPFQVKVVRQILWIDDVRYELRELYGIESSTAAGFDNSDPGKECVICMTEPKDTAVLPCRHMYMCSDCAKNLQLQSNKCPICRQPIEELIEIKINNGNQ</sequence>
<name>A0A8B8JLB5_ABRPR</name>
<dbReference type="GO" id="GO:0008270">
    <property type="term" value="F:zinc ion binding"/>
    <property type="evidence" value="ECO:0007669"/>
    <property type="project" value="UniProtKB-KW"/>
</dbReference>
<keyword evidence="6" id="KW-0479">Metal-binding</keyword>
<dbReference type="Proteomes" id="UP000694853">
    <property type="component" value="Unplaced"/>
</dbReference>
<evidence type="ECO:0000256" key="9">
    <source>
        <dbReference type="ARBA" id="ARBA00022833"/>
    </source>
</evidence>
<dbReference type="GeneID" id="113847264"/>
<dbReference type="PANTHER" id="PTHR22996:SF8">
    <property type="entry name" value="RING-TYPE E3 UBIQUITIN TRANSFERASE"/>
    <property type="match status" value="1"/>
</dbReference>
<evidence type="ECO:0000256" key="2">
    <source>
        <dbReference type="ARBA" id="ARBA00004906"/>
    </source>
</evidence>
<reference evidence="14" key="1">
    <citation type="journal article" date="2019" name="Toxins">
        <title>Detection of Abrin-Like and Prepropulchellin-Like Toxin Genes and Transcripts Using Whole Genome Sequencing and Full-Length Transcript Sequencing of Abrus precatorius.</title>
        <authorList>
            <person name="Hovde B.T."/>
            <person name="Daligault H.E."/>
            <person name="Hanschen E.R."/>
            <person name="Kunde Y.A."/>
            <person name="Johnson M.B."/>
            <person name="Starkenburg S.R."/>
            <person name="Johnson S.L."/>
        </authorList>
    </citation>
    <scope>NUCLEOTIDE SEQUENCE [LARGE SCALE GENOMIC DNA]</scope>
</reference>